<dbReference type="Gene3D" id="3.30.2310.20">
    <property type="entry name" value="RelE-like"/>
    <property type="match status" value="1"/>
</dbReference>
<evidence type="ECO:0000256" key="1">
    <source>
        <dbReference type="ARBA" id="ARBA00006226"/>
    </source>
</evidence>
<gene>
    <name evidence="3" type="ORF">FD145_873</name>
</gene>
<dbReference type="Proteomes" id="UP000488506">
    <property type="component" value="Unassembled WGS sequence"/>
</dbReference>
<dbReference type="SUPFAM" id="SSF143011">
    <property type="entry name" value="RelE-like"/>
    <property type="match status" value="1"/>
</dbReference>
<dbReference type="NCBIfam" id="TIGR02385">
    <property type="entry name" value="RelE_StbE"/>
    <property type="match status" value="1"/>
</dbReference>
<dbReference type="PANTHER" id="PTHR35601:SF1">
    <property type="entry name" value="TOXIN RELE"/>
    <property type="match status" value="1"/>
</dbReference>
<evidence type="ECO:0000313" key="3">
    <source>
        <dbReference type="EMBL" id="KAF0134117.1"/>
    </source>
</evidence>
<evidence type="ECO:0000256" key="2">
    <source>
        <dbReference type="ARBA" id="ARBA00022649"/>
    </source>
</evidence>
<dbReference type="InterPro" id="IPR007712">
    <property type="entry name" value="RelE/ParE_toxin"/>
</dbReference>
<name>A0A833NRY8_UNCSA</name>
<evidence type="ECO:0008006" key="5">
    <source>
        <dbReference type="Google" id="ProtNLM"/>
    </source>
</evidence>
<reference evidence="3 4" key="1">
    <citation type="submission" date="2019-12" db="EMBL/GenBank/DDBJ databases">
        <authorList>
            <person name="Wolfe R."/>
            <person name="Danczak R."/>
            <person name="Wilkins M."/>
        </authorList>
    </citation>
    <scope>NUCLEOTIDE SEQUENCE [LARGE SCALE GENOMIC DNA]</scope>
    <source>
        <strain evidence="3">X2_MaxBin.013</strain>
    </source>
</reference>
<comment type="similarity">
    <text evidence="1">Belongs to the RelE toxin family.</text>
</comment>
<dbReference type="AlphaFoldDB" id="A0A833NRY8"/>
<dbReference type="PANTHER" id="PTHR35601">
    <property type="entry name" value="TOXIN RELE"/>
    <property type="match status" value="1"/>
</dbReference>
<dbReference type="EMBL" id="WPAF01000012">
    <property type="protein sequence ID" value="KAF0134117.1"/>
    <property type="molecule type" value="Genomic_DNA"/>
</dbReference>
<dbReference type="Pfam" id="PF05016">
    <property type="entry name" value="ParE_toxin"/>
    <property type="match status" value="1"/>
</dbReference>
<sequence>MNSKYNLIFSTQASKFLKKLKDKKLLNSIIEELELIRANPYVGKFLQGDLKGYHSYRIRTYRIIYKIINSNLLVYIEHISHRKESY</sequence>
<accession>A0A833NRY8</accession>
<dbReference type="InterPro" id="IPR035093">
    <property type="entry name" value="RelE/ParE_toxin_dom_sf"/>
</dbReference>
<proteinExistence type="inferred from homology"/>
<keyword evidence="2" id="KW-1277">Toxin-antitoxin system</keyword>
<evidence type="ECO:0000313" key="4">
    <source>
        <dbReference type="Proteomes" id="UP000488506"/>
    </source>
</evidence>
<comment type="caution">
    <text evidence="3">The sequence shown here is derived from an EMBL/GenBank/DDBJ whole genome shotgun (WGS) entry which is preliminary data.</text>
</comment>
<protein>
    <recommendedName>
        <fullName evidence="5">Type II toxin-antitoxin system mRNA interferase toxin, RelE/StbE family</fullName>
    </recommendedName>
</protein>
<organism evidence="3 4">
    <name type="scientific">Candidatus Saganbacteria bacterium</name>
    <dbReference type="NCBI Taxonomy" id="2575572"/>
    <lineage>
        <taxon>Bacteria</taxon>
        <taxon>Bacillati</taxon>
        <taxon>Saganbacteria</taxon>
    </lineage>
</organism>